<proteinExistence type="predicted"/>
<protein>
    <submittedName>
        <fullName evidence="1">Uncharacterized protein</fullName>
    </submittedName>
</protein>
<dbReference type="AlphaFoldDB" id="A0A0E9P8Z4"/>
<accession>A0A0E9P8Z4</accession>
<reference evidence="1" key="1">
    <citation type="submission" date="2014-11" db="EMBL/GenBank/DDBJ databases">
        <authorList>
            <person name="Amaro Gonzalez C."/>
        </authorList>
    </citation>
    <scope>NUCLEOTIDE SEQUENCE</scope>
</reference>
<sequence>MYIACVSLFNEVTYRVAILCHVTHSKVSY</sequence>
<organism evidence="1">
    <name type="scientific">Anguilla anguilla</name>
    <name type="common">European freshwater eel</name>
    <name type="synonym">Muraena anguilla</name>
    <dbReference type="NCBI Taxonomy" id="7936"/>
    <lineage>
        <taxon>Eukaryota</taxon>
        <taxon>Metazoa</taxon>
        <taxon>Chordata</taxon>
        <taxon>Craniata</taxon>
        <taxon>Vertebrata</taxon>
        <taxon>Euteleostomi</taxon>
        <taxon>Actinopterygii</taxon>
        <taxon>Neopterygii</taxon>
        <taxon>Teleostei</taxon>
        <taxon>Anguilliformes</taxon>
        <taxon>Anguillidae</taxon>
        <taxon>Anguilla</taxon>
    </lineage>
</organism>
<dbReference type="EMBL" id="GBXM01107431">
    <property type="protein sequence ID" value="JAH01146.1"/>
    <property type="molecule type" value="Transcribed_RNA"/>
</dbReference>
<name>A0A0E9P8Z4_ANGAN</name>
<reference evidence="1" key="2">
    <citation type="journal article" date="2015" name="Fish Shellfish Immunol.">
        <title>Early steps in the European eel (Anguilla anguilla)-Vibrio vulnificus interaction in the gills: Role of the RtxA13 toxin.</title>
        <authorList>
            <person name="Callol A."/>
            <person name="Pajuelo D."/>
            <person name="Ebbesson L."/>
            <person name="Teles M."/>
            <person name="MacKenzie S."/>
            <person name="Amaro C."/>
        </authorList>
    </citation>
    <scope>NUCLEOTIDE SEQUENCE</scope>
</reference>
<evidence type="ECO:0000313" key="1">
    <source>
        <dbReference type="EMBL" id="JAH01146.1"/>
    </source>
</evidence>